<evidence type="ECO:0000313" key="9">
    <source>
        <dbReference type="Proteomes" id="UP000198718"/>
    </source>
</evidence>
<evidence type="ECO:0000256" key="6">
    <source>
        <dbReference type="SAM" id="Phobius"/>
    </source>
</evidence>
<feature type="transmembrane region" description="Helical" evidence="6">
    <location>
        <begin position="228"/>
        <end position="250"/>
    </location>
</feature>
<keyword evidence="3 6" id="KW-0812">Transmembrane</keyword>
<dbReference type="AlphaFoldDB" id="A0A1G8YJK3"/>
<organism evidence="8 9">
    <name type="scientific">Natronincola ferrireducens</name>
    <dbReference type="NCBI Taxonomy" id="393762"/>
    <lineage>
        <taxon>Bacteria</taxon>
        <taxon>Bacillati</taxon>
        <taxon>Bacillota</taxon>
        <taxon>Clostridia</taxon>
        <taxon>Peptostreptococcales</taxon>
        <taxon>Natronincolaceae</taxon>
        <taxon>Natronincola</taxon>
    </lineage>
</organism>
<dbReference type="EMBL" id="FNFP01000001">
    <property type="protein sequence ID" value="SDK03059.1"/>
    <property type="molecule type" value="Genomic_DNA"/>
</dbReference>
<feature type="domain" description="Na+/H+ antiporter NhaC-like C-terminal" evidence="7">
    <location>
        <begin position="191"/>
        <end position="488"/>
    </location>
</feature>
<dbReference type="Proteomes" id="UP000198718">
    <property type="component" value="Unassembled WGS sequence"/>
</dbReference>
<dbReference type="RefSeq" id="WP_176762021.1">
    <property type="nucleotide sequence ID" value="NZ_FNFP01000001.1"/>
</dbReference>
<feature type="transmembrane region" description="Helical" evidence="6">
    <location>
        <begin position="181"/>
        <end position="208"/>
    </location>
</feature>
<evidence type="ECO:0000256" key="5">
    <source>
        <dbReference type="ARBA" id="ARBA00023136"/>
    </source>
</evidence>
<proteinExistence type="predicted"/>
<evidence type="ECO:0000259" key="7">
    <source>
        <dbReference type="Pfam" id="PF03553"/>
    </source>
</evidence>
<accession>A0A1G8YJK3</accession>
<feature type="transmembrane region" description="Helical" evidence="6">
    <location>
        <begin position="62"/>
        <end position="80"/>
    </location>
</feature>
<feature type="transmembrane region" description="Helical" evidence="6">
    <location>
        <begin position="471"/>
        <end position="490"/>
    </location>
</feature>
<feature type="transmembrane region" description="Helical" evidence="6">
    <location>
        <begin position="408"/>
        <end position="439"/>
    </location>
</feature>
<sequence length="491" mass="53573">MTTLTKLTKDDKVRKNMLFYGILIISFIIIGFLVPGDPTDFGIISAIPAAFLIIFIFKTKRIIEALTLALLLTTIMGYKGEFFGVFNEIILENLMNEDMAWLFIVCGLMGGIVALVESSGGGYAFGSWVIQKAKTPKSSMLWTAICSIFLSIDDYLSVLTTGCAMTPINDRHKIPREMTAYIVDSAAAPACVLNPISTWAVFIGGLMVANGLGEPGQQVLTYVKTIPYNFYAMAALVVLFLVIIGVIPVFGPMKRAFERVQAGGPLAPPGSERIDIRGGKEQEVPENPKLRNFFVPMLVLISATIFFEFDMQMGVVAAIGFNFVWFVLQGMSPEGFVDEVLRGLKNMITPLLMMVLAFSFADGCERIGFMEYVVDVATEHITLQYLPLTVFLVFAFTEFIMGINWGMYIIAIPMVVPITLALGGDPIVMVGVVAAAGVWGSHCCFYSDATILTSAGTGCENFRHAITQIPFGFIAGIIAAIGYLAMGFILY</sequence>
<feature type="transmembrane region" description="Helical" evidence="6">
    <location>
        <begin position="381"/>
        <end position="401"/>
    </location>
</feature>
<dbReference type="Pfam" id="PF03553">
    <property type="entry name" value="Na_H_antiporter"/>
    <property type="match status" value="1"/>
</dbReference>
<evidence type="ECO:0000256" key="1">
    <source>
        <dbReference type="ARBA" id="ARBA00004651"/>
    </source>
</evidence>
<feature type="transmembrane region" description="Helical" evidence="6">
    <location>
        <begin position="313"/>
        <end position="331"/>
    </location>
</feature>
<evidence type="ECO:0000313" key="8">
    <source>
        <dbReference type="EMBL" id="SDK03059.1"/>
    </source>
</evidence>
<feature type="transmembrane region" description="Helical" evidence="6">
    <location>
        <begin position="17"/>
        <end position="35"/>
    </location>
</feature>
<keyword evidence="9" id="KW-1185">Reference proteome</keyword>
<name>A0A1G8YJK3_9FIRM</name>
<protein>
    <submittedName>
        <fullName evidence="8">Na+/H+ antiporter NhaC</fullName>
    </submittedName>
</protein>
<evidence type="ECO:0000256" key="3">
    <source>
        <dbReference type="ARBA" id="ARBA00022692"/>
    </source>
</evidence>
<feature type="transmembrane region" description="Helical" evidence="6">
    <location>
        <begin position="41"/>
        <end position="57"/>
    </location>
</feature>
<feature type="transmembrane region" description="Helical" evidence="6">
    <location>
        <begin position="100"/>
        <end position="130"/>
    </location>
</feature>
<dbReference type="GO" id="GO:0005886">
    <property type="term" value="C:plasma membrane"/>
    <property type="evidence" value="ECO:0007669"/>
    <property type="project" value="UniProtKB-SubCell"/>
</dbReference>
<evidence type="ECO:0000256" key="4">
    <source>
        <dbReference type="ARBA" id="ARBA00022989"/>
    </source>
</evidence>
<keyword evidence="5 6" id="KW-0472">Membrane</keyword>
<dbReference type="PANTHER" id="PTHR43478:SF1">
    <property type="entry name" value="NA+_H+ ANTIPORTER NHAC-LIKE C-TERMINAL DOMAIN-CONTAINING PROTEIN"/>
    <property type="match status" value="1"/>
</dbReference>
<keyword evidence="4 6" id="KW-1133">Transmembrane helix</keyword>
<evidence type="ECO:0000256" key="2">
    <source>
        <dbReference type="ARBA" id="ARBA00022475"/>
    </source>
</evidence>
<feature type="transmembrane region" description="Helical" evidence="6">
    <location>
        <begin position="343"/>
        <end position="361"/>
    </location>
</feature>
<dbReference type="PANTHER" id="PTHR43478">
    <property type="entry name" value="NA+/H+ ANTIPORTER-RELATED"/>
    <property type="match status" value="1"/>
</dbReference>
<dbReference type="InterPro" id="IPR018461">
    <property type="entry name" value="Na/H_Antiport_NhaC-like_C"/>
</dbReference>
<gene>
    <name evidence="8" type="ORF">SAMN05660472_00565</name>
</gene>
<keyword evidence="2" id="KW-1003">Cell membrane</keyword>
<comment type="subcellular location">
    <subcellularLocation>
        <location evidence="1">Cell membrane</location>
        <topology evidence="1">Multi-pass membrane protein</topology>
    </subcellularLocation>
</comment>
<reference evidence="8 9" key="1">
    <citation type="submission" date="2016-10" db="EMBL/GenBank/DDBJ databases">
        <authorList>
            <person name="de Groot N.N."/>
        </authorList>
    </citation>
    <scope>NUCLEOTIDE SEQUENCE [LARGE SCALE GENOMIC DNA]</scope>
    <source>
        <strain evidence="8 9">DSM 18346</strain>
    </source>
</reference>